<dbReference type="InterPro" id="IPR032704">
    <property type="entry name" value="Cms1"/>
</dbReference>
<gene>
    <name evidence="8" type="ORF">G6011_05758</name>
</gene>
<keyword evidence="3" id="KW-0342">GTP-binding</keyword>
<evidence type="ECO:0000256" key="2">
    <source>
        <dbReference type="ARBA" id="ARBA00022741"/>
    </source>
</evidence>
<dbReference type="FunFam" id="3.40.50.300:FF:000088">
    <property type="entry name" value="Ras-related C3 botulinum toxin substrate 1"/>
    <property type="match status" value="1"/>
</dbReference>
<keyword evidence="2" id="KW-0547">Nucleotide-binding</keyword>
<comment type="caution">
    <text evidence="8">The sequence shown here is derived from an EMBL/GenBank/DDBJ whole genome shotgun (WGS) entry which is preliminary data.</text>
</comment>
<keyword evidence="7" id="KW-0812">Transmembrane</keyword>
<dbReference type="PANTHER" id="PTHR24072">
    <property type="entry name" value="RHO FAMILY GTPASE"/>
    <property type="match status" value="1"/>
</dbReference>
<keyword evidence="4" id="KW-0449">Lipoprotein</keyword>
<feature type="region of interest" description="Disordered" evidence="6">
    <location>
        <begin position="430"/>
        <end position="457"/>
    </location>
</feature>
<feature type="region of interest" description="Disordered" evidence="6">
    <location>
        <begin position="1"/>
        <end position="58"/>
    </location>
</feature>
<organism evidence="8 9">
    <name type="scientific">Alternaria panax</name>
    <dbReference type="NCBI Taxonomy" id="48097"/>
    <lineage>
        <taxon>Eukaryota</taxon>
        <taxon>Fungi</taxon>
        <taxon>Dikarya</taxon>
        <taxon>Ascomycota</taxon>
        <taxon>Pezizomycotina</taxon>
        <taxon>Dothideomycetes</taxon>
        <taxon>Pleosporomycetidae</taxon>
        <taxon>Pleosporales</taxon>
        <taxon>Pleosporineae</taxon>
        <taxon>Pleosporaceae</taxon>
        <taxon>Alternaria</taxon>
        <taxon>Alternaria sect. Panax</taxon>
    </lineage>
</organism>
<dbReference type="SUPFAM" id="SSF52540">
    <property type="entry name" value="P-loop containing nucleoside triphosphate hydrolases"/>
    <property type="match status" value="1"/>
</dbReference>
<keyword evidence="9" id="KW-1185">Reference proteome</keyword>
<dbReference type="EMBL" id="JAANER010000007">
    <property type="protein sequence ID" value="KAG9187887.1"/>
    <property type="molecule type" value="Genomic_DNA"/>
</dbReference>
<dbReference type="InterPro" id="IPR005225">
    <property type="entry name" value="Small_GTP-bd"/>
</dbReference>
<dbReference type="NCBIfam" id="TIGR00231">
    <property type="entry name" value="small_GTP"/>
    <property type="match status" value="1"/>
</dbReference>
<evidence type="ECO:0000256" key="7">
    <source>
        <dbReference type="SAM" id="Phobius"/>
    </source>
</evidence>
<accession>A0AAD4I6Z1</accession>
<dbReference type="Pfam" id="PF14617">
    <property type="entry name" value="CMS1"/>
    <property type="match status" value="1"/>
</dbReference>
<dbReference type="SMART" id="SM00174">
    <property type="entry name" value="RHO"/>
    <property type="match status" value="1"/>
</dbReference>
<dbReference type="Gene3D" id="3.40.50.300">
    <property type="entry name" value="P-loop containing nucleotide triphosphate hydrolases"/>
    <property type="match status" value="1"/>
</dbReference>
<dbReference type="SMART" id="SM00176">
    <property type="entry name" value="RAN"/>
    <property type="match status" value="1"/>
</dbReference>
<dbReference type="InterPro" id="IPR027417">
    <property type="entry name" value="P-loop_NTPase"/>
</dbReference>
<dbReference type="SMART" id="SM00173">
    <property type="entry name" value="RAS"/>
    <property type="match status" value="1"/>
</dbReference>
<dbReference type="InterPro" id="IPR003578">
    <property type="entry name" value="Small_GTPase_Rho"/>
</dbReference>
<evidence type="ECO:0000313" key="9">
    <source>
        <dbReference type="Proteomes" id="UP001199106"/>
    </source>
</evidence>
<dbReference type="GO" id="GO:0007264">
    <property type="term" value="P:small GTPase-mediated signal transduction"/>
    <property type="evidence" value="ECO:0007669"/>
    <property type="project" value="InterPro"/>
</dbReference>
<evidence type="ECO:0000256" key="3">
    <source>
        <dbReference type="ARBA" id="ARBA00023134"/>
    </source>
</evidence>
<keyword evidence="7" id="KW-1133">Transmembrane helix</keyword>
<keyword evidence="5" id="KW-0636">Prenylation</keyword>
<dbReference type="PROSITE" id="PS51420">
    <property type="entry name" value="RHO"/>
    <property type="match status" value="1"/>
</dbReference>
<evidence type="ECO:0000313" key="8">
    <source>
        <dbReference type="EMBL" id="KAG9187887.1"/>
    </source>
</evidence>
<dbReference type="PROSITE" id="PS51419">
    <property type="entry name" value="RAB"/>
    <property type="match status" value="1"/>
</dbReference>
<feature type="compositionally biased region" description="Basic residues" evidence="6">
    <location>
        <begin position="41"/>
        <end position="54"/>
    </location>
</feature>
<feature type="compositionally biased region" description="Basic and acidic residues" evidence="6">
    <location>
        <begin position="440"/>
        <end position="457"/>
    </location>
</feature>
<dbReference type="PRINTS" id="PR00449">
    <property type="entry name" value="RASTRNSFRMNG"/>
</dbReference>
<dbReference type="Proteomes" id="UP001199106">
    <property type="component" value="Unassembled WGS sequence"/>
</dbReference>
<evidence type="ECO:0000256" key="4">
    <source>
        <dbReference type="ARBA" id="ARBA00023288"/>
    </source>
</evidence>
<protein>
    <submittedName>
        <fullName evidence="8">Uncharacterized protein</fullName>
    </submittedName>
</protein>
<dbReference type="InterPro" id="IPR001806">
    <property type="entry name" value="Small_GTPase"/>
</dbReference>
<sequence>MSDSDSEGGVPLIEAQFDVDASSKKRKREAEPEASKDSKKAAKKAKRKEKKKQKAKEIDEDDLDQTLGVNHSFERMDSQLLADYVNARTRLYGKELSSVELEDKFISARTVQDSTSWTEARTTDKLSAFLKKQSSTLEPTPSKPPGAPHTLVVTVSGIRAADVCRSLKSGLPKQGVEKPSVAKLFAKHLKLPDQVAHLKKTKIDYGVGTPDRLMALLEDGALSTANLKRVVIDVSYIDQKKRGILDMKDVHEAVIKLLVRKQLVGEDKQGGDGLAAAAGSTRAPYLSGVRKRVANWFQEHTRLRADVLDGATSVSCTVTIIALVLIFVLILVLSIIIIISISIIIAISTPSPTAHIQQLQATTRTPPEAVARAVSTRACCISSNFRARFLTRRVPSDKTPPYAADSSRPRLDSTEEATCNLSSSLDALGESLDAAPTPHPDAEQGPRKPPYSDDTHRTMAAPATQSLKCVVTGDGAVGKTCLLISYTTNAFPGEYIPTVFDNYSANVMVDGKPISLGLWDTAGQEDYDRLRPLSYPQTDVFLICFSIVSPPSFDNVKAKWYPEIDHHAPGVPIILVGTKLDLRDDEATKESLRQKKMAPIQYEQAVMVAKEIKAQKYLECSALTQRNLKSVFDEAIRAVLSPRPQQSATKNKKKCTIL</sequence>
<evidence type="ECO:0000256" key="5">
    <source>
        <dbReference type="ARBA" id="ARBA00023289"/>
    </source>
</evidence>
<dbReference type="PROSITE" id="PS51421">
    <property type="entry name" value="RAS"/>
    <property type="match status" value="1"/>
</dbReference>
<reference evidence="8" key="1">
    <citation type="submission" date="2021-07" db="EMBL/GenBank/DDBJ databases">
        <title>Genome Resource of American Ginseng Black Spot Pathogen Alternaria panax.</title>
        <authorList>
            <person name="Qiu C."/>
            <person name="Wang W."/>
            <person name="Liu Z."/>
        </authorList>
    </citation>
    <scope>NUCLEOTIDE SEQUENCE</scope>
    <source>
        <strain evidence="8">BNCC115425</strain>
    </source>
</reference>
<evidence type="ECO:0000256" key="1">
    <source>
        <dbReference type="ARBA" id="ARBA00022481"/>
    </source>
</evidence>
<feature type="transmembrane region" description="Helical" evidence="7">
    <location>
        <begin position="320"/>
        <end position="347"/>
    </location>
</feature>
<dbReference type="Pfam" id="PF00071">
    <property type="entry name" value="Ras"/>
    <property type="match status" value="1"/>
</dbReference>
<name>A0AAD4I6Z1_9PLEO</name>
<dbReference type="GO" id="GO:0003924">
    <property type="term" value="F:GTPase activity"/>
    <property type="evidence" value="ECO:0007669"/>
    <property type="project" value="InterPro"/>
</dbReference>
<keyword evidence="1" id="KW-0488">Methylation</keyword>
<dbReference type="SMART" id="SM00175">
    <property type="entry name" value="RAB"/>
    <property type="match status" value="1"/>
</dbReference>
<keyword evidence="7" id="KW-0472">Membrane</keyword>
<dbReference type="AlphaFoldDB" id="A0AAD4I6Z1"/>
<evidence type="ECO:0000256" key="6">
    <source>
        <dbReference type="SAM" id="MobiDB-lite"/>
    </source>
</evidence>
<feature type="compositionally biased region" description="Basic and acidic residues" evidence="6">
    <location>
        <begin position="28"/>
        <end position="40"/>
    </location>
</feature>
<dbReference type="GO" id="GO:0005525">
    <property type="term" value="F:GTP binding"/>
    <property type="evidence" value="ECO:0007669"/>
    <property type="project" value="UniProtKB-KW"/>
</dbReference>
<proteinExistence type="predicted"/>